<keyword evidence="2" id="KW-1185">Reference proteome</keyword>
<evidence type="ECO:0000313" key="2">
    <source>
        <dbReference type="Proteomes" id="UP000253782"/>
    </source>
</evidence>
<dbReference type="AlphaFoldDB" id="A0A369UVC1"/>
<evidence type="ECO:0000313" key="1">
    <source>
        <dbReference type="EMBL" id="RDD83550.1"/>
    </source>
</evidence>
<sequence>MASMMCWIFTVALKNVGRMPTSAYGYILGRSDDPERTLQSDDEEWKWSSLFNALAFEMRPGSGWHI</sequence>
<dbReference type="EMBL" id="QQAH01000001">
    <property type="protein sequence ID" value="RDD83550.1"/>
    <property type="molecule type" value="Genomic_DNA"/>
</dbReference>
<reference evidence="1 2" key="1">
    <citation type="submission" date="2018-07" db="EMBL/GenBank/DDBJ databases">
        <title>Dyella tabacisoli L4-6T, whole genome shotgun sequence.</title>
        <authorList>
            <person name="Zhou X.-K."/>
            <person name="Li W.-J."/>
            <person name="Duan Y.-Q."/>
        </authorList>
    </citation>
    <scope>NUCLEOTIDE SEQUENCE [LARGE SCALE GENOMIC DNA]</scope>
    <source>
        <strain evidence="1 2">L4-6</strain>
    </source>
</reference>
<proteinExistence type="predicted"/>
<gene>
    <name evidence="1" type="ORF">DVJ77_02955</name>
</gene>
<dbReference type="Proteomes" id="UP000253782">
    <property type="component" value="Unassembled WGS sequence"/>
</dbReference>
<protein>
    <submittedName>
        <fullName evidence="1">Uncharacterized protein</fullName>
    </submittedName>
</protein>
<organism evidence="1 2">
    <name type="scientific">Dyella tabacisoli</name>
    <dbReference type="NCBI Taxonomy" id="2282381"/>
    <lineage>
        <taxon>Bacteria</taxon>
        <taxon>Pseudomonadati</taxon>
        <taxon>Pseudomonadota</taxon>
        <taxon>Gammaproteobacteria</taxon>
        <taxon>Lysobacterales</taxon>
        <taxon>Rhodanobacteraceae</taxon>
        <taxon>Dyella</taxon>
    </lineage>
</organism>
<comment type="caution">
    <text evidence="1">The sequence shown here is derived from an EMBL/GenBank/DDBJ whole genome shotgun (WGS) entry which is preliminary data.</text>
</comment>
<accession>A0A369UVC1</accession>
<name>A0A369UVC1_9GAMM</name>